<dbReference type="AlphaFoldDB" id="A0A0K2GD13"/>
<accession>A0A0K2GD13</accession>
<dbReference type="PATRIC" id="fig|42253.5.peg.2391"/>
<name>A0A0K2GD13_NITMO</name>
<dbReference type="Proteomes" id="UP000069205">
    <property type="component" value="Chromosome"/>
</dbReference>
<dbReference type="RefSeq" id="WP_053379941.1">
    <property type="nucleotide sequence ID" value="NZ_CP011801.1"/>
</dbReference>
<reference evidence="1 2" key="1">
    <citation type="journal article" date="2015" name="Proc. Natl. Acad. Sci. U.S.A.">
        <title>Expanded metabolic versatility of ubiquitous nitrite-oxidizing bacteria from the genus Nitrospira.</title>
        <authorList>
            <person name="Koch H."/>
            <person name="Lucker S."/>
            <person name="Albertsen M."/>
            <person name="Kitzinger K."/>
            <person name="Herbold C."/>
            <person name="Spieck E."/>
            <person name="Nielsen P.H."/>
            <person name="Wagner M."/>
            <person name="Daims H."/>
        </authorList>
    </citation>
    <scope>NUCLEOTIDE SEQUENCE [LARGE SCALE GENOMIC DNA]</scope>
    <source>
        <strain evidence="1 2">NSP M-1</strain>
    </source>
</reference>
<gene>
    <name evidence="1" type="ORF">NITMOv2_2425</name>
</gene>
<proteinExistence type="predicted"/>
<dbReference type="EMBL" id="CP011801">
    <property type="protein sequence ID" value="ALA58838.1"/>
    <property type="molecule type" value="Genomic_DNA"/>
</dbReference>
<evidence type="ECO:0000313" key="2">
    <source>
        <dbReference type="Proteomes" id="UP000069205"/>
    </source>
</evidence>
<dbReference type="OrthoDB" id="9862824at2"/>
<dbReference type="STRING" id="42253.NITMOv2_2425"/>
<dbReference type="KEGG" id="nmv:NITMOv2_2425"/>
<sequence>MSAKKRTKKTYLARHQILFYAAAIGAHARFGKQGFRQKDLRFLIELFSNWLQSTLDGPTLSVENTQIARYLATMMNEGLARQVGREKPPRYQLTRVGLMEHLSHLVHRSHWWPIEEFFFVHYFLESYRDRIETLIVNAGVLYTDAMKLEIRQWLDLRRYVERQERLLDQEIAKLDLRIDDCSKTADIVRHGKVNGRAPAEILEEIYEKVPYQLNHQKPMRELFRETPDEDWIWEMEVGSGKRAGRIFGPLKQLLVHLRRQVTELNRAATRP</sequence>
<keyword evidence="2" id="KW-1185">Reference proteome</keyword>
<evidence type="ECO:0000313" key="1">
    <source>
        <dbReference type="EMBL" id="ALA58838.1"/>
    </source>
</evidence>
<protein>
    <submittedName>
        <fullName evidence="1">Uncharacterized protein</fullName>
    </submittedName>
</protein>
<organism evidence="1 2">
    <name type="scientific">Nitrospira moscoviensis</name>
    <dbReference type="NCBI Taxonomy" id="42253"/>
    <lineage>
        <taxon>Bacteria</taxon>
        <taxon>Pseudomonadati</taxon>
        <taxon>Nitrospirota</taxon>
        <taxon>Nitrospiria</taxon>
        <taxon>Nitrospirales</taxon>
        <taxon>Nitrospiraceae</taxon>
        <taxon>Nitrospira</taxon>
    </lineage>
</organism>